<dbReference type="PANTHER" id="PTHR10075:SF103">
    <property type="entry name" value="ROUNDABOUT HOMOLOG 4"/>
    <property type="match status" value="1"/>
</dbReference>
<reference evidence="3" key="2">
    <citation type="submission" date="2025-09" db="UniProtKB">
        <authorList>
            <consortium name="Ensembl"/>
        </authorList>
    </citation>
    <scope>IDENTIFICATION</scope>
</reference>
<dbReference type="PANTHER" id="PTHR10075">
    <property type="entry name" value="BASIGIN RELATED"/>
    <property type="match status" value="1"/>
</dbReference>
<dbReference type="HOGENOM" id="CLU_154271_0_0_1"/>
<evidence type="ECO:0000313" key="3">
    <source>
        <dbReference type="Ensembl" id="ENSPMAP00000007621.1"/>
    </source>
</evidence>
<dbReference type="SMART" id="SM00408">
    <property type="entry name" value="IGc2"/>
    <property type="match status" value="1"/>
</dbReference>
<dbReference type="InterPro" id="IPR036179">
    <property type="entry name" value="Ig-like_dom_sf"/>
</dbReference>
<sequence length="97" mass="10594">PPRFTHPPESQVGVSGGVASFVCRATGDPKPNITWAKKGKKLSSQRFEIIDYDNGASSVLRIQPLRPARDEAEYECVASNVLGQISKSVKLRVLRGE</sequence>
<reference evidence="3" key="1">
    <citation type="submission" date="2025-08" db="UniProtKB">
        <authorList>
            <consortium name="Ensembl"/>
        </authorList>
    </citation>
    <scope>IDENTIFICATION</scope>
</reference>
<dbReference type="Gene3D" id="2.60.40.10">
    <property type="entry name" value="Immunoglobulins"/>
    <property type="match status" value="1"/>
</dbReference>
<dbReference type="GO" id="GO:0007156">
    <property type="term" value="P:homophilic cell adhesion via plasma membrane adhesion molecules"/>
    <property type="evidence" value="ECO:0007669"/>
    <property type="project" value="TreeGrafter"/>
</dbReference>
<dbReference type="GeneTree" id="ENSGT00940000168167"/>
<dbReference type="InterPro" id="IPR007110">
    <property type="entry name" value="Ig-like_dom"/>
</dbReference>
<organism evidence="3">
    <name type="scientific">Petromyzon marinus</name>
    <name type="common">Sea lamprey</name>
    <dbReference type="NCBI Taxonomy" id="7757"/>
    <lineage>
        <taxon>Eukaryota</taxon>
        <taxon>Metazoa</taxon>
        <taxon>Chordata</taxon>
        <taxon>Craniata</taxon>
        <taxon>Vertebrata</taxon>
        <taxon>Cyclostomata</taxon>
        <taxon>Hyperoartia</taxon>
        <taxon>Petromyzontiformes</taxon>
        <taxon>Petromyzontidae</taxon>
        <taxon>Petromyzon</taxon>
    </lineage>
</organism>
<dbReference type="PROSITE" id="PS50835">
    <property type="entry name" value="IG_LIKE"/>
    <property type="match status" value="1"/>
</dbReference>
<evidence type="ECO:0000256" key="1">
    <source>
        <dbReference type="ARBA" id="ARBA00023319"/>
    </source>
</evidence>
<dbReference type="GO" id="GO:0070593">
    <property type="term" value="P:dendrite self-avoidance"/>
    <property type="evidence" value="ECO:0007669"/>
    <property type="project" value="TreeGrafter"/>
</dbReference>
<accession>S4RQY5</accession>
<evidence type="ECO:0000259" key="2">
    <source>
        <dbReference type="PROSITE" id="PS50835"/>
    </source>
</evidence>
<dbReference type="SUPFAM" id="SSF48726">
    <property type="entry name" value="Immunoglobulin"/>
    <property type="match status" value="1"/>
</dbReference>
<dbReference type="OMA" id="MHIARPT"/>
<keyword evidence="1" id="KW-0393">Immunoglobulin domain</keyword>
<dbReference type="InterPro" id="IPR013098">
    <property type="entry name" value="Ig_I-set"/>
</dbReference>
<protein>
    <recommendedName>
        <fullName evidence="2">Ig-like domain-containing protein</fullName>
    </recommendedName>
</protein>
<dbReference type="InterPro" id="IPR013783">
    <property type="entry name" value="Ig-like_fold"/>
</dbReference>
<dbReference type="SMART" id="SM00409">
    <property type="entry name" value="IG"/>
    <property type="match status" value="1"/>
</dbReference>
<proteinExistence type="predicted"/>
<dbReference type="InterPro" id="IPR003598">
    <property type="entry name" value="Ig_sub2"/>
</dbReference>
<dbReference type="FunFam" id="2.60.40.10:FF:000023">
    <property type="entry name" value="receptor-type tyrosine-protein phosphatase delta isoform X2"/>
    <property type="match status" value="1"/>
</dbReference>
<name>S4RQY5_PETMA</name>
<dbReference type="STRING" id="7757.ENSPMAP00000007621"/>
<dbReference type="GO" id="GO:0030424">
    <property type="term" value="C:axon"/>
    <property type="evidence" value="ECO:0007669"/>
    <property type="project" value="TreeGrafter"/>
</dbReference>
<dbReference type="Ensembl" id="ENSPMAT00000007655.1">
    <property type="protein sequence ID" value="ENSPMAP00000007621.1"/>
    <property type="gene ID" value="ENSPMAG00000006916.1"/>
</dbReference>
<dbReference type="GO" id="GO:0005886">
    <property type="term" value="C:plasma membrane"/>
    <property type="evidence" value="ECO:0007669"/>
    <property type="project" value="TreeGrafter"/>
</dbReference>
<dbReference type="AlphaFoldDB" id="S4RQY5"/>
<dbReference type="GO" id="GO:0098632">
    <property type="term" value="F:cell-cell adhesion mediator activity"/>
    <property type="evidence" value="ECO:0007669"/>
    <property type="project" value="TreeGrafter"/>
</dbReference>
<dbReference type="GO" id="GO:0007411">
    <property type="term" value="P:axon guidance"/>
    <property type="evidence" value="ECO:0007669"/>
    <property type="project" value="TreeGrafter"/>
</dbReference>
<feature type="domain" description="Ig-like" evidence="2">
    <location>
        <begin position="2"/>
        <end position="92"/>
    </location>
</feature>
<dbReference type="Pfam" id="PF07679">
    <property type="entry name" value="I-set"/>
    <property type="match status" value="1"/>
</dbReference>
<dbReference type="InterPro" id="IPR003599">
    <property type="entry name" value="Ig_sub"/>
</dbReference>